<dbReference type="PRINTS" id="PR01415">
    <property type="entry name" value="ANKYRIN"/>
</dbReference>
<keyword evidence="2 3" id="KW-0040">ANK repeat</keyword>
<feature type="repeat" description="ANK" evidence="3">
    <location>
        <begin position="26"/>
        <end position="58"/>
    </location>
</feature>
<protein>
    <submittedName>
        <fullName evidence="4">Ankyrin repeat protein, putative</fullName>
    </submittedName>
</protein>
<evidence type="ECO:0000256" key="1">
    <source>
        <dbReference type="ARBA" id="ARBA00022737"/>
    </source>
</evidence>
<feature type="repeat" description="ANK" evidence="3">
    <location>
        <begin position="59"/>
        <end position="91"/>
    </location>
</feature>
<dbReference type="EMBL" id="DS113620">
    <property type="protein sequence ID" value="EAX99913.1"/>
    <property type="molecule type" value="Genomic_DNA"/>
</dbReference>
<accession>A2F588</accession>
<dbReference type="KEGG" id="tva:4757733"/>
<dbReference type="PANTHER" id="PTHR24193">
    <property type="entry name" value="ANKYRIN REPEAT PROTEIN"/>
    <property type="match status" value="1"/>
</dbReference>
<organism evidence="4 5">
    <name type="scientific">Trichomonas vaginalis (strain ATCC PRA-98 / G3)</name>
    <dbReference type="NCBI Taxonomy" id="412133"/>
    <lineage>
        <taxon>Eukaryota</taxon>
        <taxon>Metamonada</taxon>
        <taxon>Parabasalia</taxon>
        <taxon>Trichomonadida</taxon>
        <taxon>Trichomonadidae</taxon>
        <taxon>Trichomonas</taxon>
    </lineage>
</organism>
<dbReference type="InterPro" id="IPR050663">
    <property type="entry name" value="Ankyrin-SOCS_Box"/>
</dbReference>
<dbReference type="RefSeq" id="XP_001312843.1">
    <property type="nucleotide sequence ID" value="XM_001312842.1"/>
</dbReference>
<evidence type="ECO:0000256" key="2">
    <source>
        <dbReference type="ARBA" id="ARBA00023043"/>
    </source>
</evidence>
<evidence type="ECO:0000313" key="4">
    <source>
        <dbReference type="EMBL" id="EAX99913.1"/>
    </source>
</evidence>
<dbReference type="Proteomes" id="UP000001542">
    <property type="component" value="Unassembled WGS sequence"/>
</dbReference>
<dbReference type="STRING" id="5722.A2F588"/>
<dbReference type="InterPro" id="IPR036770">
    <property type="entry name" value="Ankyrin_rpt-contain_sf"/>
</dbReference>
<dbReference type="VEuPathDB" id="TrichDB:TVAGG3_0160120"/>
<reference evidence="4" key="2">
    <citation type="journal article" date="2007" name="Science">
        <title>Draft genome sequence of the sexually transmitted pathogen Trichomonas vaginalis.</title>
        <authorList>
            <person name="Carlton J.M."/>
            <person name="Hirt R.P."/>
            <person name="Silva J.C."/>
            <person name="Delcher A.L."/>
            <person name="Schatz M."/>
            <person name="Zhao Q."/>
            <person name="Wortman J.R."/>
            <person name="Bidwell S.L."/>
            <person name="Alsmark U.C.M."/>
            <person name="Besteiro S."/>
            <person name="Sicheritz-Ponten T."/>
            <person name="Noel C.J."/>
            <person name="Dacks J.B."/>
            <person name="Foster P.G."/>
            <person name="Simillion C."/>
            <person name="Van de Peer Y."/>
            <person name="Miranda-Saavedra D."/>
            <person name="Barton G.J."/>
            <person name="Westrop G.D."/>
            <person name="Mueller S."/>
            <person name="Dessi D."/>
            <person name="Fiori P.L."/>
            <person name="Ren Q."/>
            <person name="Paulsen I."/>
            <person name="Zhang H."/>
            <person name="Bastida-Corcuera F.D."/>
            <person name="Simoes-Barbosa A."/>
            <person name="Brown M.T."/>
            <person name="Hayes R.D."/>
            <person name="Mukherjee M."/>
            <person name="Okumura C.Y."/>
            <person name="Schneider R."/>
            <person name="Smith A.J."/>
            <person name="Vanacova S."/>
            <person name="Villalvazo M."/>
            <person name="Haas B.J."/>
            <person name="Pertea M."/>
            <person name="Feldblyum T.V."/>
            <person name="Utterback T.R."/>
            <person name="Shu C.L."/>
            <person name="Osoegawa K."/>
            <person name="de Jong P.J."/>
            <person name="Hrdy I."/>
            <person name="Horvathova L."/>
            <person name="Zubacova Z."/>
            <person name="Dolezal P."/>
            <person name="Malik S.B."/>
            <person name="Logsdon J.M. Jr."/>
            <person name="Henze K."/>
            <person name="Gupta A."/>
            <person name="Wang C.C."/>
            <person name="Dunne R.L."/>
            <person name="Upcroft J.A."/>
            <person name="Upcroft P."/>
            <person name="White O."/>
            <person name="Salzberg S.L."/>
            <person name="Tang P."/>
            <person name="Chiu C.-H."/>
            <person name="Lee Y.-S."/>
            <person name="Embley T.M."/>
            <person name="Coombs G.H."/>
            <person name="Mottram J.C."/>
            <person name="Tachezy J."/>
            <person name="Fraser-Liggett C.M."/>
            <person name="Johnson P.J."/>
        </authorList>
    </citation>
    <scope>NUCLEOTIDE SEQUENCE [LARGE SCALE GENOMIC DNA]</scope>
    <source>
        <strain evidence="4">G3</strain>
    </source>
</reference>
<dbReference type="PANTHER" id="PTHR24193:SF121">
    <property type="entry name" value="ADA2A-CONTAINING COMPLEX COMPONENT 3, ISOFORM D"/>
    <property type="match status" value="1"/>
</dbReference>
<dbReference type="GO" id="GO:0005634">
    <property type="term" value="C:nucleus"/>
    <property type="evidence" value="ECO:0000318"/>
    <property type="project" value="GO_Central"/>
</dbReference>
<dbReference type="SUPFAM" id="SSF48403">
    <property type="entry name" value="Ankyrin repeat"/>
    <property type="match status" value="1"/>
</dbReference>
<keyword evidence="5" id="KW-1185">Reference proteome</keyword>
<reference evidence="4" key="1">
    <citation type="submission" date="2006-10" db="EMBL/GenBank/DDBJ databases">
        <authorList>
            <person name="Amadeo P."/>
            <person name="Zhao Q."/>
            <person name="Wortman J."/>
            <person name="Fraser-Liggett C."/>
            <person name="Carlton J."/>
        </authorList>
    </citation>
    <scope>NUCLEOTIDE SEQUENCE</scope>
    <source>
        <strain evidence="4">G3</strain>
    </source>
</reference>
<dbReference type="PROSITE" id="PS50297">
    <property type="entry name" value="ANK_REP_REGION"/>
    <property type="match status" value="2"/>
</dbReference>
<dbReference type="InParanoid" id="A2F588"/>
<dbReference type="PROSITE" id="PS50088">
    <property type="entry name" value="ANK_REPEAT"/>
    <property type="match status" value="2"/>
</dbReference>
<sequence length="138" mass="15621">MASNNSIEAAKVLLSRDVKINEKNNFGKTPLFYVAENNCKETAELLVSHGASINEKDQRGKIALHDAAINNSKEIAELLLAHGAKINEKDEFIKTPLLYAAKMIIMKQPNFLFHTMQKSMKKIMKEKLLFIMHHITIT</sequence>
<dbReference type="SMART" id="SM00248">
    <property type="entry name" value="ANK"/>
    <property type="match status" value="2"/>
</dbReference>
<dbReference type="OrthoDB" id="10257049at2759"/>
<keyword evidence="1" id="KW-0677">Repeat</keyword>
<dbReference type="GO" id="GO:0000976">
    <property type="term" value="F:transcription cis-regulatory region binding"/>
    <property type="evidence" value="ECO:0000318"/>
    <property type="project" value="GO_Central"/>
</dbReference>
<evidence type="ECO:0000256" key="3">
    <source>
        <dbReference type="PROSITE-ProRule" id="PRU00023"/>
    </source>
</evidence>
<dbReference type="eggNOG" id="KOG4412">
    <property type="taxonomic scope" value="Eukaryota"/>
</dbReference>
<dbReference type="AlphaFoldDB" id="A2F588"/>
<dbReference type="Gene3D" id="1.25.40.20">
    <property type="entry name" value="Ankyrin repeat-containing domain"/>
    <property type="match status" value="1"/>
</dbReference>
<proteinExistence type="predicted"/>
<dbReference type="VEuPathDB" id="TrichDB:TVAG_073620"/>
<name>A2F588_TRIV3</name>
<dbReference type="InterPro" id="IPR002110">
    <property type="entry name" value="Ankyrin_rpt"/>
</dbReference>
<evidence type="ECO:0000313" key="5">
    <source>
        <dbReference type="Proteomes" id="UP000001542"/>
    </source>
</evidence>
<gene>
    <name evidence="4" type="ORF">TVAG_159330</name>
</gene>
<dbReference type="GO" id="GO:0045944">
    <property type="term" value="P:positive regulation of transcription by RNA polymerase II"/>
    <property type="evidence" value="ECO:0000318"/>
    <property type="project" value="GO_Central"/>
</dbReference>
<dbReference type="Pfam" id="PF12796">
    <property type="entry name" value="Ank_2"/>
    <property type="match status" value="1"/>
</dbReference>